<accession>A0A3S1BYT3</accession>
<proteinExistence type="inferred from homology"/>
<feature type="domain" description="Mediator complex subunit Med1" evidence="10">
    <location>
        <begin position="72"/>
        <end position="428"/>
    </location>
</feature>
<dbReference type="PANTHER" id="PTHR12881">
    <property type="entry name" value="MEDIATOR OF RNA POLYMERASE II TRANSCRIPTION SUBUNIT 1"/>
    <property type="match status" value="1"/>
</dbReference>
<comment type="similarity">
    <text evidence="2">Belongs to the Mediator complex subunit 1 family.</text>
</comment>
<feature type="compositionally biased region" description="Polar residues" evidence="9">
    <location>
        <begin position="1202"/>
        <end position="1211"/>
    </location>
</feature>
<name>A0A3S1BYT3_ELYCH</name>
<reference evidence="11 12" key="1">
    <citation type="submission" date="2019-01" db="EMBL/GenBank/DDBJ databases">
        <title>A draft genome assembly of the solar-powered sea slug Elysia chlorotica.</title>
        <authorList>
            <person name="Cai H."/>
            <person name="Li Q."/>
            <person name="Fang X."/>
            <person name="Li J."/>
            <person name="Curtis N.E."/>
            <person name="Altenburger A."/>
            <person name="Shibata T."/>
            <person name="Feng M."/>
            <person name="Maeda T."/>
            <person name="Schwartz J.A."/>
            <person name="Shigenobu S."/>
            <person name="Lundholm N."/>
            <person name="Nishiyama T."/>
            <person name="Yang H."/>
            <person name="Hasebe M."/>
            <person name="Li S."/>
            <person name="Pierce S.K."/>
            <person name="Wang J."/>
        </authorList>
    </citation>
    <scope>NUCLEOTIDE SEQUENCE [LARGE SCALE GENOMIC DNA]</scope>
    <source>
        <strain evidence="11">EC2010</strain>
        <tissue evidence="11">Whole organism of an adult</tissue>
    </source>
</reference>
<feature type="compositionally biased region" description="Polar residues" evidence="9">
    <location>
        <begin position="1571"/>
        <end position="1606"/>
    </location>
</feature>
<gene>
    <name evidence="11" type="ORF">EGW08_013795</name>
</gene>
<feature type="region of interest" description="Disordered" evidence="9">
    <location>
        <begin position="873"/>
        <end position="898"/>
    </location>
</feature>
<feature type="compositionally biased region" description="Polar residues" evidence="9">
    <location>
        <begin position="782"/>
        <end position="793"/>
    </location>
</feature>
<dbReference type="GO" id="GO:0016592">
    <property type="term" value="C:mediator complex"/>
    <property type="evidence" value="ECO:0007669"/>
    <property type="project" value="InterPro"/>
</dbReference>
<feature type="compositionally biased region" description="Basic and acidic residues" evidence="9">
    <location>
        <begin position="1305"/>
        <end position="1319"/>
    </location>
</feature>
<evidence type="ECO:0000259" key="10">
    <source>
        <dbReference type="Pfam" id="PF10744"/>
    </source>
</evidence>
<feature type="compositionally biased region" description="Low complexity" evidence="9">
    <location>
        <begin position="2000"/>
        <end position="2019"/>
    </location>
</feature>
<feature type="compositionally biased region" description="Polar residues" evidence="9">
    <location>
        <begin position="751"/>
        <end position="766"/>
    </location>
</feature>
<dbReference type="GO" id="GO:0003712">
    <property type="term" value="F:transcription coregulator activity"/>
    <property type="evidence" value="ECO:0007669"/>
    <property type="project" value="InterPro"/>
</dbReference>
<feature type="compositionally biased region" description="Pro residues" evidence="9">
    <location>
        <begin position="558"/>
        <end position="575"/>
    </location>
</feature>
<dbReference type="GO" id="GO:0045944">
    <property type="term" value="P:positive regulation of transcription by RNA polymerase II"/>
    <property type="evidence" value="ECO:0007669"/>
    <property type="project" value="UniProtKB-ARBA"/>
</dbReference>
<feature type="region of interest" description="Disordered" evidence="9">
    <location>
        <begin position="544"/>
        <end position="639"/>
    </location>
</feature>
<feature type="compositionally biased region" description="Low complexity" evidence="9">
    <location>
        <begin position="1607"/>
        <end position="1679"/>
    </location>
</feature>
<feature type="region of interest" description="Disordered" evidence="9">
    <location>
        <begin position="1065"/>
        <end position="1127"/>
    </location>
</feature>
<feature type="region of interest" description="Disordered" evidence="9">
    <location>
        <begin position="1192"/>
        <end position="1346"/>
    </location>
</feature>
<feature type="compositionally biased region" description="Low complexity" evidence="9">
    <location>
        <begin position="1375"/>
        <end position="1390"/>
    </location>
</feature>
<dbReference type="STRING" id="188477.A0A3S1BYT3"/>
<evidence type="ECO:0000256" key="7">
    <source>
        <dbReference type="ARBA" id="ARBA00023242"/>
    </source>
</evidence>
<feature type="region of interest" description="Disordered" evidence="9">
    <location>
        <begin position="679"/>
        <end position="732"/>
    </location>
</feature>
<feature type="compositionally biased region" description="Polar residues" evidence="9">
    <location>
        <begin position="1396"/>
        <end position="1436"/>
    </location>
</feature>
<feature type="compositionally biased region" description="Polar residues" evidence="9">
    <location>
        <begin position="1498"/>
        <end position="1540"/>
    </location>
</feature>
<evidence type="ECO:0000313" key="11">
    <source>
        <dbReference type="EMBL" id="RUS78449.1"/>
    </source>
</evidence>
<evidence type="ECO:0000256" key="3">
    <source>
        <dbReference type="ARBA" id="ARBA00020612"/>
    </source>
</evidence>
<evidence type="ECO:0000256" key="4">
    <source>
        <dbReference type="ARBA" id="ARBA00023015"/>
    </source>
</evidence>
<keyword evidence="7" id="KW-0539">Nucleus</keyword>
<evidence type="ECO:0000256" key="9">
    <source>
        <dbReference type="SAM" id="MobiDB-lite"/>
    </source>
</evidence>
<evidence type="ECO:0000256" key="2">
    <source>
        <dbReference type="ARBA" id="ARBA00006210"/>
    </source>
</evidence>
<feature type="compositionally biased region" description="Low complexity" evidence="9">
    <location>
        <begin position="1263"/>
        <end position="1278"/>
    </location>
</feature>
<feature type="compositionally biased region" description="Low complexity" evidence="9">
    <location>
        <begin position="2033"/>
        <end position="2044"/>
    </location>
</feature>
<feature type="compositionally biased region" description="Basic and acidic residues" evidence="9">
    <location>
        <begin position="1079"/>
        <end position="1089"/>
    </location>
</feature>
<feature type="compositionally biased region" description="Polar residues" evidence="9">
    <location>
        <begin position="2188"/>
        <end position="2200"/>
    </location>
</feature>
<evidence type="ECO:0000256" key="6">
    <source>
        <dbReference type="ARBA" id="ARBA00023163"/>
    </source>
</evidence>
<dbReference type="PANTHER" id="PTHR12881:SF10">
    <property type="entry name" value="MEDIATOR OF RNA POLYMERASE II TRANSCRIPTION SUBUNIT 1"/>
    <property type="match status" value="1"/>
</dbReference>
<feature type="region of interest" description="Disordered" evidence="9">
    <location>
        <begin position="744"/>
        <end position="793"/>
    </location>
</feature>
<keyword evidence="4" id="KW-0805">Transcription regulation</keyword>
<keyword evidence="6" id="KW-0804">Transcription</keyword>
<keyword evidence="5" id="KW-0010">Activator</keyword>
<dbReference type="Proteomes" id="UP000271974">
    <property type="component" value="Unassembled WGS sequence"/>
</dbReference>
<evidence type="ECO:0000256" key="5">
    <source>
        <dbReference type="ARBA" id="ARBA00023159"/>
    </source>
</evidence>
<feature type="compositionally biased region" description="Polar residues" evidence="9">
    <location>
        <begin position="1680"/>
        <end position="1707"/>
    </location>
</feature>
<dbReference type="InterPro" id="IPR019680">
    <property type="entry name" value="Mediator_Med1"/>
</dbReference>
<feature type="compositionally biased region" description="Low complexity" evidence="9">
    <location>
        <begin position="1320"/>
        <end position="1346"/>
    </location>
</feature>
<sequence length="2248" mass="238893">MAAKPGIPSVYLEHQLSHGRATKKTQGSLIDKLRHKTAQSHTWSDSIKSVCGAIVERKMQTESAEPESVRGCLDTLQKAMKVISQQTLKEKLDMIARQLGLSTQIQDSKISLGTDVFHVDIILGDSGLVSSVKLINQGDVVDSPDLKDVLRRGDFKEFIEHLQGLQSIYQVTNDEKLKSKAFLALQALEKDLNQLAQFQNSISGVANYIHKCPLGIMLPRLAGKPMKLIYFVSPYDLLDKKTLTAHPLTVEAITENFLGQSVTVCIEPVPESQPANKLQTMPLMNVSKTQDGKTLPSFSAVSSINSMMLPASFVLVLPQSIPISTQILQKITASTQLEIHKEAPKQGLRSLILESFSNGKVKDSRKLHVSLPDQQHIYFLDGLNGGTSDQQGVMVSRIPFTHPTHVPQILNLMRQQLLFNIIISSFIRTGKPQESEKCVVFEVTAVTLQQMTIVFEHPAYDSMITVDIDLTDITNLKCSVACTNSDESLCSDEEISRVFQRCMSIPIMLRWLICKGRGQLDKMKEDALAAERLERALFLKEMQQRQAMMQPSVLPTRGRPPPQPPHPPPLPPPPSYSHLHHPSSYLSQGHGSGNPDMNMVPVSMADMRGLPTGLDNFGHMSESNGPHPNDGSALSLDTDKANTPLLSNLLDGKMIKKSSAEVHDSPMLSLLLDDNTSVATTVTPMTTKPTPRGQNKRERKRRLQGDAGGPNPKHRLADNDRINSPSDRLASMGGSLELDMVSNLMDPGLPSSPSIMGSMTSVQGVPSHQHHHLQQQQQQHHSMPNHTNKASRSQGNVIDLTEDVGESNLKKLADSVEHLMHTKDVKSEPDLSVLLNEAEAPNRIPNILQNSPSGSKNEHASTSLEGFLKGSGEVGRAKDFDPSDAAVPHNSGSTSSKLSSLLLAQTDSPSSVLSAPPHKSNSHFFSDKAFCAGGIANSLLMQDSKPNVRKGLMRQSSSMDLPSDMQPGMTGIFERFDIARSQQNCKVDIANSNLKPQMLENKVSLKLKVGPLKQQNNVKQLAKLTSPVTESKEMHRKVNNIGTFDFKSDEDDDDTLAFHDRSLYSASPTIPNSSTKQRHLSDSLVSKKSEKVKKKDKGSGNATKRKRDKEESKREKRRKKNDHHIQDSIYRTVENDGKADIKLKIKVISDKSDNFTEGNVQSYEISKKPSPIVPEKEFPSFKAEPKEVVASVSDLNKEKSVIHSNKTTLSAKSVSHKGPSKSGSSKTVQGGNLSNRTDPKLSTKATIRLKPLTIPNAGSTVNVSQSGSKTSVVSGVTSKSDRRSATTPTASGTSEKRLSSTGSSLERKGSSSNLMDRKNSSQLSSVSTSSSSASSHNSSSSTPTTTVATSLTLSSILPNAPTTSRIASLPRIPKLSSSSSNTSLNRTSSLDPVSGASPTPAGTKSNNSYNTGPAGRTNSSLTGSGINSASVGSRLPGNTNAAFNYNRTAGPGAGMGGSARPGYGMARIPGQGHRHSSPMVNSSPANFSRPPGLRGHNPTGSFVPITNTNKGPVTTNFNVKGNTGSSNHGSQNIAQKNLGNTGKKAAAASNVSKSNVIPKSILVGSVNNLNSHRHANQNTHGSSGVRTPLSSSLNISRSPNASVVTKSPSSGKSPNISSSSGRSPSLTSASRSPNINKSPNINSSSSKSPSPNLNPNRSPNINSSKSSSVISNAIRSSSNPSPTSKNVSNTSSKVHPNMTKTIPNVSKLSGEGDVTKSMPMYMPQKSMSNSPKATQVKSSSPKVVPALSSVTASQQASTKLATTAASTSLSTSKISYAAAIPDNALASQPYSEPVQKLATPQLSTTCSTSVESLKSSVAAAPCKSSQQAFVPNSVVSSVVASDTPNGISCASSSTPTTPKSADGAKKFSFPASRGRKSSCSLSAIVDKLKHNAAGAGLDSAHGENSVSKSLYGADKGKNKSSETSPAPSCLTDISKDIRIPSPKEIAPVINNIVSAKPKSPIVKPPLKSISTNNGEINSQSEANQNVHNSTGDKINSIERSGSASPPSSAAHQSSSTPSSFVLPFQPSGSLSQTTARPGAPTTGPSKALSNPDHQLFKVPSVKSVGDQQQQEEEEASRAAESAAGGLGYKSDAAKPGEYQEVKAEGDKRFSGTEKRPSGLVKPLASPLSDISSPENGLIIDDEESPRGTSRATADLSMSVTPSKPAALQRASKSESGSGDSQLSKDSESSPLNNVDDSTPHASPKTVKASCAKSPALSKTLSGVSTPKGSDSPFEIDDDLMDEALGFGS</sequence>
<feature type="region of interest" description="Disordered" evidence="9">
    <location>
        <begin position="1846"/>
        <end position="1875"/>
    </location>
</feature>
<keyword evidence="12" id="KW-1185">Reference proteome</keyword>
<feature type="region of interest" description="Disordered" evidence="9">
    <location>
        <begin position="1957"/>
        <end position="2248"/>
    </location>
</feature>
<dbReference type="Pfam" id="PF10744">
    <property type="entry name" value="Med1"/>
    <property type="match status" value="1"/>
</dbReference>
<feature type="region of interest" description="Disordered" evidence="9">
    <location>
        <begin position="1456"/>
        <end position="1551"/>
    </location>
</feature>
<comment type="subcellular location">
    <subcellularLocation>
        <location evidence="1">Nucleus</location>
    </subcellularLocation>
</comment>
<feature type="compositionally biased region" description="Polar residues" evidence="9">
    <location>
        <begin position="1285"/>
        <end position="1304"/>
    </location>
</feature>
<dbReference type="EMBL" id="RQTK01000509">
    <property type="protein sequence ID" value="RUS78449.1"/>
    <property type="molecule type" value="Genomic_DNA"/>
</dbReference>
<feature type="compositionally biased region" description="Polar residues" evidence="9">
    <location>
        <begin position="1968"/>
        <end position="1999"/>
    </location>
</feature>
<feature type="compositionally biased region" description="Basic and acidic residues" evidence="9">
    <location>
        <begin position="2091"/>
        <end position="2116"/>
    </location>
</feature>
<feature type="region of interest" description="Disordered" evidence="9">
    <location>
        <begin position="1571"/>
        <end position="1716"/>
    </location>
</feature>
<feature type="compositionally biased region" description="Low complexity" evidence="9">
    <location>
        <begin position="680"/>
        <end position="691"/>
    </location>
</feature>
<comment type="caution">
    <text evidence="11">The sequence shown here is derived from an EMBL/GenBank/DDBJ whole genome shotgun (WGS) entry which is preliminary data.</text>
</comment>
<feature type="compositionally biased region" description="Polar residues" evidence="9">
    <location>
        <begin position="1065"/>
        <end position="1075"/>
    </location>
</feature>
<evidence type="ECO:0000313" key="12">
    <source>
        <dbReference type="Proteomes" id="UP000271974"/>
    </source>
</evidence>
<feature type="region of interest" description="Disordered" evidence="9">
    <location>
        <begin position="1895"/>
        <end position="1934"/>
    </location>
</feature>
<feature type="compositionally biased region" description="Polar residues" evidence="9">
    <location>
        <begin position="1227"/>
        <end position="1236"/>
    </location>
</feature>
<evidence type="ECO:0000256" key="1">
    <source>
        <dbReference type="ARBA" id="ARBA00004123"/>
    </source>
</evidence>
<evidence type="ECO:0000256" key="8">
    <source>
        <dbReference type="ARBA" id="ARBA00031254"/>
    </source>
</evidence>
<feature type="compositionally biased region" description="Polar residues" evidence="9">
    <location>
        <begin position="2146"/>
        <end position="2161"/>
    </location>
</feature>
<feature type="compositionally biased region" description="Polar residues" evidence="9">
    <location>
        <begin position="2216"/>
        <end position="2228"/>
    </location>
</feature>
<dbReference type="InterPro" id="IPR051999">
    <property type="entry name" value="Mediator_complex_subunit_1"/>
</dbReference>
<protein>
    <recommendedName>
        <fullName evidence="3">Mediator of RNA polymerase II transcription subunit 1</fullName>
    </recommendedName>
    <alternativeName>
        <fullName evidence="8">Mediator complex subunit 1</fullName>
    </alternativeName>
</protein>
<feature type="region of interest" description="Disordered" evidence="9">
    <location>
        <begin position="1368"/>
        <end position="1436"/>
    </location>
</feature>
<dbReference type="OrthoDB" id="2281547at2759"/>
<organism evidence="11 12">
    <name type="scientific">Elysia chlorotica</name>
    <name type="common">Eastern emerald elysia</name>
    <name type="synonym">Sea slug</name>
    <dbReference type="NCBI Taxonomy" id="188477"/>
    <lineage>
        <taxon>Eukaryota</taxon>
        <taxon>Metazoa</taxon>
        <taxon>Spiralia</taxon>
        <taxon>Lophotrochozoa</taxon>
        <taxon>Mollusca</taxon>
        <taxon>Gastropoda</taxon>
        <taxon>Heterobranchia</taxon>
        <taxon>Euthyneura</taxon>
        <taxon>Panpulmonata</taxon>
        <taxon>Sacoglossa</taxon>
        <taxon>Placobranchoidea</taxon>
        <taxon>Plakobranchidae</taxon>
        <taxon>Elysia</taxon>
    </lineage>
</organism>